<keyword evidence="3" id="KW-1185">Reference proteome</keyword>
<evidence type="ECO:0000256" key="1">
    <source>
        <dbReference type="SAM" id="SignalP"/>
    </source>
</evidence>
<gene>
    <name evidence="2" type="ORF">AAGV28_08140</name>
</gene>
<feature type="chain" id="PRO_5045768723" evidence="1">
    <location>
        <begin position="24"/>
        <end position="145"/>
    </location>
</feature>
<keyword evidence="1" id="KW-0732">Signal</keyword>
<comment type="caution">
    <text evidence="2">The sequence shown here is derived from an EMBL/GenBank/DDBJ whole genome shotgun (WGS) entry which is preliminary data.</text>
</comment>
<dbReference type="EMBL" id="JBCFQL010000007">
    <property type="protein sequence ID" value="MFA9191336.1"/>
    <property type="molecule type" value="Genomic_DNA"/>
</dbReference>
<dbReference type="RefSeq" id="WP_373406323.1">
    <property type="nucleotide sequence ID" value="NZ_JBCFQL010000007.1"/>
</dbReference>
<evidence type="ECO:0000313" key="2">
    <source>
        <dbReference type="EMBL" id="MFA9191336.1"/>
    </source>
</evidence>
<protein>
    <submittedName>
        <fullName evidence="2">DUF6146 family protein</fullName>
    </submittedName>
</protein>
<dbReference type="InterPro" id="IPR046144">
    <property type="entry name" value="DUF6146"/>
</dbReference>
<dbReference type="PROSITE" id="PS51257">
    <property type="entry name" value="PROKAR_LIPOPROTEIN"/>
    <property type="match status" value="1"/>
</dbReference>
<accession>A0ABV4TDF5</accession>
<dbReference type="Proteomes" id="UP001574169">
    <property type="component" value="Unassembled WGS sequence"/>
</dbReference>
<dbReference type="Pfam" id="PF19643">
    <property type="entry name" value="DUF6146"/>
    <property type="match status" value="1"/>
</dbReference>
<name>A0ABV4TDF5_9FLAO</name>
<proteinExistence type="predicted"/>
<organism evidence="2 3">
    <name type="scientific">Flavobacterium zubiriense</name>
    <dbReference type="NCBI Taxonomy" id="3138075"/>
    <lineage>
        <taxon>Bacteria</taxon>
        <taxon>Pseudomonadati</taxon>
        <taxon>Bacteroidota</taxon>
        <taxon>Flavobacteriia</taxon>
        <taxon>Flavobacteriales</taxon>
        <taxon>Flavobacteriaceae</taxon>
        <taxon>Flavobacterium</taxon>
    </lineage>
</organism>
<sequence length="145" mass="17476">MKNKLYVLTLILGLILISCSTQKATIVKDKTLNSTSSDTIKIVNEELEYEVIIIDPGFSFWLNSMAQPRGFYTQSYLETKNQLYINEWNNRFYQPERYSRDLYEMSIDYDPNIDYGYEVNYLIYNYMIYFQNNYRQRLFGRVPLR</sequence>
<feature type="signal peptide" evidence="1">
    <location>
        <begin position="1"/>
        <end position="23"/>
    </location>
</feature>
<reference evidence="2 3" key="1">
    <citation type="submission" date="2024-04" db="EMBL/GenBank/DDBJ databases">
        <title>New Clade of Flavobacterium.</title>
        <authorList>
            <person name="Matos L."/>
            <person name="Proenca D.N."/>
            <person name="Fransisco R.M."/>
            <person name="Chung A.P."/>
            <person name="Maccario L."/>
            <person name="Sorensen S.J."/>
            <person name="Morais P.V."/>
        </authorList>
    </citation>
    <scope>NUCLEOTIDE SEQUENCE [LARGE SCALE GENOMIC DNA]</scope>
    <source>
        <strain evidence="2 3">FZUC8N2.13</strain>
    </source>
</reference>
<evidence type="ECO:0000313" key="3">
    <source>
        <dbReference type="Proteomes" id="UP001574169"/>
    </source>
</evidence>